<feature type="compositionally biased region" description="Low complexity" evidence="2">
    <location>
        <begin position="3078"/>
        <end position="3090"/>
    </location>
</feature>
<protein>
    <recommendedName>
        <fullName evidence="5">Involucrin repeat protein</fullName>
    </recommendedName>
</protein>
<feature type="compositionally biased region" description="Basic residues" evidence="2">
    <location>
        <begin position="185"/>
        <end position="199"/>
    </location>
</feature>
<feature type="compositionally biased region" description="Basic and acidic residues" evidence="2">
    <location>
        <begin position="5214"/>
        <end position="5235"/>
    </location>
</feature>
<dbReference type="InterPro" id="IPR053268">
    <property type="entry name" value="Woronin_anchor"/>
</dbReference>
<feature type="compositionally biased region" description="Basic residues" evidence="2">
    <location>
        <begin position="5724"/>
        <end position="5734"/>
    </location>
</feature>
<feature type="compositionally biased region" description="Basic and acidic residues" evidence="2">
    <location>
        <begin position="4888"/>
        <end position="4898"/>
    </location>
</feature>
<feature type="region of interest" description="Disordered" evidence="2">
    <location>
        <begin position="3978"/>
        <end position="4231"/>
    </location>
</feature>
<feature type="compositionally biased region" description="Basic and acidic residues" evidence="2">
    <location>
        <begin position="1190"/>
        <end position="1202"/>
    </location>
</feature>
<dbReference type="PANTHER" id="PTHR40641">
    <property type="entry name" value="INVOLUCRIN REPEAT PROTEIN (AFU_ORTHOLOGUE AFUA_2G08060)"/>
    <property type="match status" value="1"/>
</dbReference>
<reference evidence="3" key="1">
    <citation type="journal article" date="2020" name="Stud. Mycol.">
        <title>101 Dothideomycetes genomes: a test case for predicting lifestyles and emergence of pathogens.</title>
        <authorList>
            <person name="Haridas S."/>
            <person name="Albert R."/>
            <person name="Binder M."/>
            <person name="Bloem J."/>
            <person name="Labutti K."/>
            <person name="Salamov A."/>
            <person name="Andreopoulos B."/>
            <person name="Baker S."/>
            <person name="Barry K."/>
            <person name="Bills G."/>
            <person name="Bluhm B."/>
            <person name="Cannon C."/>
            <person name="Castanera R."/>
            <person name="Culley D."/>
            <person name="Daum C."/>
            <person name="Ezra D."/>
            <person name="Gonzalez J."/>
            <person name="Henrissat B."/>
            <person name="Kuo A."/>
            <person name="Liang C."/>
            <person name="Lipzen A."/>
            <person name="Lutzoni F."/>
            <person name="Magnuson J."/>
            <person name="Mondo S."/>
            <person name="Nolan M."/>
            <person name="Ohm R."/>
            <person name="Pangilinan J."/>
            <person name="Park H.-J."/>
            <person name="Ramirez L."/>
            <person name="Alfaro M."/>
            <person name="Sun H."/>
            <person name="Tritt A."/>
            <person name="Yoshinaga Y."/>
            <person name="Zwiers L.-H."/>
            <person name="Turgeon B."/>
            <person name="Goodwin S."/>
            <person name="Spatafora J."/>
            <person name="Crous P."/>
            <person name="Grigoriev I."/>
        </authorList>
    </citation>
    <scope>NUCLEOTIDE SEQUENCE</scope>
    <source>
        <strain evidence="3">CBS 207.26</strain>
    </source>
</reference>
<feature type="compositionally biased region" description="Basic and acidic residues" evidence="2">
    <location>
        <begin position="1568"/>
        <end position="1608"/>
    </location>
</feature>
<dbReference type="PANTHER" id="PTHR40641:SF2">
    <property type="entry name" value="INVOLUCRIN REPEAT PROTEIN"/>
    <property type="match status" value="1"/>
</dbReference>
<feature type="compositionally biased region" description="Basic residues" evidence="2">
    <location>
        <begin position="4918"/>
        <end position="4928"/>
    </location>
</feature>
<feature type="compositionally biased region" description="Polar residues" evidence="2">
    <location>
        <begin position="1206"/>
        <end position="1218"/>
    </location>
</feature>
<feature type="compositionally biased region" description="Basic and acidic residues" evidence="2">
    <location>
        <begin position="1656"/>
        <end position="1666"/>
    </location>
</feature>
<feature type="compositionally biased region" description="Basic residues" evidence="2">
    <location>
        <begin position="1333"/>
        <end position="1346"/>
    </location>
</feature>
<feature type="compositionally biased region" description="Polar residues" evidence="2">
    <location>
        <begin position="5024"/>
        <end position="5035"/>
    </location>
</feature>
<feature type="compositionally biased region" description="Polar residues" evidence="2">
    <location>
        <begin position="647"/>
        <end position="658"/>
    </location>
</feature>
<evidence type="ECO:0000256" key="2">
    <source>
        <dbReference type="SAM" id="MobiDB-lite"/>
    </source>
</evidence>
<feature type="region of interest" description="Disordered" evidence="2">
    <location>
        <begin position="4837"/>
        <end position="4857"/>
    </location>
</feature>
<feature type="compositionally biased region" description="Basic residues" evidence="2">
    <location>
        <begin position="5183"/>
        <end position="5193"/>
    </location>
</feature>
<feature type="region of interest" description="Disordered" evidence="2">
    <location>
        <begin position="1235"/>
        <end position="1407"/>
    </location>
</feature>
<evidence type="ECO:0000313" key="3">
    <source>
        <dbReference type="EMBL" id="KAF2195380.1"/>
    </source>
</evidence>
<feature type="compositionally biased region" description="Basic and acidic residues" evidence="2">
    <location>
        <begin position="6772"/>
        <end position="6805"/>
    </location>
</feature>
<feature type="region of interest" description="Disordered" evidence="2">
    <location>
        <begin position="4879"/>
        <end position="5275"/>
    </location>
</feature>
<proteinExistence type="predicted"/>
<feature type="compositionally biased region" description="Basic residues" evidence="2">
    <location>
        <begin position="5121"/>
        <end position="5131"/>
    </location>
</feature>
<feature type="compositionally biased region" description="Polar residues" evidence="2">
    <location>
        <begin position="6496"/>
        <end position="6507"/>
    </location>
</feature>
<feature type="compositionally biased region" description="Polar residues" evidence="2">
    <location>
        <begin position="444"/>
        <end position="455"/>
    </location>
</feature>
<feature type="compositionally biased region" description="Basic residues" evidence="2">
    <location>
        <begin position="4062"/>
        <end position="4075"/>
    </location>
</feature>
<feature type="region of interest" description="Disordered" evidence="2">
    <location>
        <begin position="2639"/>
        <end position="2663"/>
    </location>
</feature>
<feature type="compositionally biased region" description="Basic and acidic residues" evidence="2">
    <location>
        <begin position="1482"/>
        <end position="1495"/>
    </location>
</feature>
<feature type="compositionally biased region" description="Basic and acidic residues" evidence="2">
    <location>
        <begin position="5367"/>
        <end position="5386"/>
    </location>
</feature>
<feature type="compositionally biased region" description="Polar residues" evidence="2">
    <location>
        <begin position="5287"/>
        <end position="5298"/>
    </location>
</feature>
<feature type="compositionally biased region" description="Basic residues" evidence="2">
    <location>
        <begin position="6390"/>
        <end position="6402"/>
    </location>
</feature>
<feature type="compositionally biased region" description="Basic residues" evidence="2">
    <location>
        <begin position="6217"/>
        <end position="6228"/>
    </location>
</feature>
<feature type="compositionally biased region" description="Polar residues" evidence="2">
    <location>
        <begin position="3896"/>
        <end position="3907"/>
    </location>
</feature>
<feature type="compositionally biased region" description="Basic residues" evidence="2">
    <location>
        <begin position="3127"/>
        <end position="3138"/>
    </location>
</feature>
<feature type="region of interest" description="Disordered" evidence="2">
    <location>
        <begin position="4433"/>
        <end position="4728"/>
    </location>
</feature>
<feature type="region of interest" description="Disordered" evidence="2">
    <location>
        <begin position="366"/>
        <end position="428"/>
    </location>
</feature>
<feature type="compositionally biased region" description="Polar residues" evidence="2">
    <location>
        <begin position="3008"/>
        <end position="3020"/>
    </location>
</feature>
<feature type="region of interest" description="Disordered" evidence="2">
    <location>
        <begin position="5280"/>
        <end position="5299"/>
    </location>
</feature>
<feature type="region of interest" description="Disordered" evidence="2">
    <location>
        <begin position="4244"/>
        <end position="4321"/>
    </location>
</feature>
<feature type="compositionally biased region" description="Polar residues" evidence="2">
    <location>
        <begin position="564"/>
        <end position="576"/>
    </location>
</feature>
<feature type="compositionally biased region" description="Basic and acidic residues" evidence="2">
    <location>
        <begin position="6921"/>
        <end position="6941"/>
    </location>
</feature>
<feature type="region of interest" description="Disordered" evidence="2">
    <location>
        <begin position="3764"/>
        <end position="3952"/>
    </location>
</feature>
<feature type="compositionally biased region" description="Basic residues" evidence="2">
    <location>
        <begin position="1162"/>
        <end position="1172"/>
    </location>
</feature>
<dbReference type="EMBL" id="ML994610">
    <property type="protein sequence ID" value="KAF2195380.1"/>
    <property type="molecule type" value="Genomic_DNA"/>
</dbReference>
<feature type="compositionally biased region" description="Polar residues" evidence="2">
    <location>
        <begin position="6717"/>
        <end position="6728"/>
    </location>
</feature>
<feature type="compositionally biased region" description="Basic and acidic residues" evidence="2">
    <location>
        <begin position="4105"/>
        <end position="4137"/>
    </location>
</feature>
<feature type="compositionally biased region" description="Basic and acidic residues" evidence="2">
    <location>
        <begin position="2307"/>
        <end position="2325"/>
    </location>
</feature>
<feature type="compositionally biased region" description="Basic residues" evidence="2">
    <location>
        <begin position="3601"/>
        <end position="3611"/>
    </location>
</feature>
<feature type="compositionally biased region" description="Polar residues" evidence="2">
    <location>
        <begin position="5346"/>
        <end position="5366"/>
    </location>
</feature>
<feature type="compositionally biased region" description="Basic and acidic residues" evidence="2">
    <location>
        <begin position="6465"/>
        <end position="6495"/>
    </location>
</feature>
<gene>
    <name evidence="3" type="ORF">K469DRAFT_734024</name>
</gene>
<feature type="region of interest" description="Disordered" evidence="2">
    <location>
        <begin position="641"/>
        <end position="853"/>
    </location>
</feature>
<feature type="compositionally biased region" description="Basic and acidic residues" evidence="2">
    <location>
        <begin position="1524"/>
        <end position="1534"/>
    </location>
</feature>
<feature type="compositionally biased region" description="Polar residues" evidence="2">
    <location>
        <begin position="5084"/>
        <end position="5096"/>
    </location>
</feature>
<feature type="compositionally biased region" description="Basic and acidic residues" evidence="2">
    <location>
        <begin position="837"/>
        <end position="853"/>
    </location>
</feature>
<feature type="region of interest" description="Disordered" evidence="2">
    <location>
        <begin position="1478"/>
        <end position="1941"/>
    </location>
</feature>
<feature type="compositionally biased region" description="Basic and acidic residues" evidence="2">
    <location>
        <begin position="3629"/>
        <end position="3652"/>
    </location>
</feature>
<feature type="compositionally biased region" description="Basic residues" evidence="2">
    <location>
        <begin position="5263"/>
        <end position="5273"/>
    </location>
</feature>
<feature type="compositionally biased region" description="Basic residues" evidence="2">
    <location>
        <begin position="3855"/>
        <end position="3864"/>
    </location>
</feature>
<feature type="compositionally biased region" description="Low complexity" evidence="2">
    <location>
        <begin position="5241"/>
        <end position="5262"/>
    </location>
</feature>
<feature type="compositionally biased region" description="Basic and acidic residues" evidence="2">
    <location>
        <begin position="4270"/>
        <end position="4279"/>
    </location>
</feature>
<feature type="compositionally biased region" description="Basic and acidic residues" evidence="2">
    <location>
        <begin position="6881"/>
        <end position="6900"/>
    </location>
</feature>
<dbReference type="OrthoDB" id="5365701at2759"/>
<feature type="compositionally biased region" description="Basic and acidic residues" evidence="2">
    <location>
        <begin position="662"/>
        <end position="829"/>
    </location>
</feature>
<feature type="region of interest" description="Disordered" evidence="2">
    <location>
        <begin position="5848"/>
        <end position="5911"/>
    </location>
</feature>
<feature type="compositionally biased region" description="Basic residues" evidence="2">
    <location>
        <begin position="5397"/>
        <end position="5406"/>
    </location>
</feature>
<feature type="compositionally biased region" description="Acidic residues" evidence="2">
    <location>
        <begin position="4672"/>
        <end position="4682"/>
    </location>
</feature>
<feature type="compositionally biased region" description="Low complexity" evidence="2">
    <location>
        <begin position="3308"/>
        <end position="3319"/>
    </location>
</feature>
<feature type="compositionally biased region" description="Basic residues" evidence="2">
    <location>
        <begin position="3925"/>
        <end position="3934"/>
    </location>
</feature>
<feature type="region of interest" description="Disordered" evidence="2">
    <location>
        <begin position="2438"/>
        <end position="2468"/>
    </location>
</feature>
<feature type="compositionally biased region" description="Basic and acidic residues" evidence="2">
    <location>
        <begin position="1834"/>
        <end position="1866"/>
    </location>
</feature>
<feature type="compositionally biased region" description="Basic and acidic residues" evidence="2">
    <location>
        <begin position="6113"/>
        <end position="6132"/>
    </location>
</feature>
<feature type="compositionally biased region" description="Low complexity" evidence="2">
    <location>
        <begin position="5574"/>
        <end position="5590"/>
    </location>
</feature>
<feature type="region of interest" description="Disordered" evidence="2">
    <location>
        <begin position="1018"/>
        <end position="1218"/>
    </location>
</feature>
<feature type="compositionally biased region" description="Polar residues" evidence="2">
    <location>
        <begin position="1976"/>
        <end position="1997"/>
    </location>
</feature>
<feature type="compositionally biased region" description="Low complexity" evidence="2">
    <location>
        <begin position="203"/>
        <end position="219"/>
    </location>
</feature>
<feature type="compositionally biased region" description="Basic residues" evidence="2">
    <location>
        <begin position="5959"/>
        <end position="5968"/>
    </location>
</feature>
<feature type="region of interest" description="Disordered" evidence="2">
    <location>
        <begin position="2244"/>
        <end position="2408"/>
    </location>
</feature>
<feature type="compositionally biased region" description="Low complexity" evidence="2">
    <location>
        <begin position="313"/>
        <end position="326"/>
    </location>
</feature>
<feature type="compositionally biased region" description="Polar residues" evidence="2">
    <location>
        <begin position="6974"/>
        <end position="6986"/>
    </location>
</feature>
<feature type="compositionally biased region" description="Basic residues" evidence="2">
    <location>
        <begin position="2582"/>
        <end position="2595"/>
    </location>
</feature>
<organism evidence="3 4">
    <name type="scientific">Zopfia rhizophila CBS 207.26</name>
    <dbReference type="NCBI Taxonomy" id="1314779"/>
    <lineage>
        <taxon>Eukaryota</taxon>
        <taxon>Fungi</taxon>
        <taxon>Dikarya</taxon>
        <taxon>Ascomycota</taxon>
        <taxon>Pezizomycotina</taxon>
        <taxon>Dothideomycetes</taxon>
        <taxon>Dothideomycetes incertae sedis</taxon>
        <taxon>Zopfiaceae</taxon>
        <taxon>Zopfia</taxon>
    </lineage>
</organism>
<feature type="compositionally biased region" description="Basic residues" evidence="2">
    <location>
        <begin position="4695"/>
        <end position="4707"/>
    </location>
</feature>
<feature type="coiled-coil region" evidence="1">
    <location>
        <begin position="7100"/>
        <end position="7204"/>
    </location>
</feature>
<feature type="compositionally biased region" description="Basic residues" evidence="2">
    <location>
        <begin position="5562"/>
        <end position="5573"/>
    </location>
</feature>
<feature type="compositionally biased region" description="Basic and acidic residues" evidence="2">
    <location>
        <begin position="6356"/>
        <end position="6373"/>
    </location>
</feature>
<feature type="compositionally biased region" description="Polar residues" evidence="2">
    <location>
        <begin position="5601"/>
        <end position="5611"/>
    </location>
</feature>
<feature type="compositionally biased region" description="Polar residues" evidence="2">
    <location>
        <begin position="272"/>
        <end position="281"/>
    </location>
</feature>
<feature type="compositionally biased region" description="Polar residues" evidence="2">
    <location>
        <begin position="4586"/>
        <end position="4595"/>
    </location>
</feature>
<sequence length="7613" mass="836515">MSGGMATREEHRGPITKLVDWWKDHEDVQRMEEYTEYIGVCRGCFDPRSSVMDAPRKHHYNRKRSGEFRPSGIEKQSRYYTSDGESKRKGNKAGWLATGLAAYGLTKAGKALWNPNSNNFDDTYSIKSGREARSRTSLHNRSRSRSRDRKYPSGTSETRYRSRSRDRMSRMSTGVIGERKDYKIVRHRSRSRSRSHSRDRKSGLLGAAIGASIAASAAGHSRRKHRSRSRSTSPQKVFVHRRRDSSDHDRRRSKSHRSGHRSSRSSIASSSYVDISQTHRPQGSRILGGFFSASPPKEKRRKTHPHSKKKKGFFNFGNASSSSSDSVLAFGAGYDRRRRRSGRRSSDEKLNATLVGLGATAAAIAATRAGRSKHSKHRPEAVAVREHKHKRKSGDRHRSTRSSRSSSDNEDGWESLPEDDSSDSSSLSSGLAFGDYDWKKGKSQESLASSASGTSKWGWRWRSEKKKKRPSVESLHNAGASAPFVGPAVAGAVAGAAIGRQDSSASSVPTLQSVYAVPTTDPNRYDAITRTGSIPPPQPLVTARPDGINIQQPQPMHQVPGAIYSTQAPPQPTYSAPSGLPVFSNVPTQPSYSSQFQSGIVESPKQTSAPPLSRRGNSSPTLSSWKRDAAIAGVAAGVGAAAVAASKSGTRRASSPTNVRFELTKEQAKKEERERRREQDRQDEEDRRRRREKQYQEEEARRVEEDRRRREKQRRDEDAERLARLEAEQREADRRREPAERRARETRESEEAERRAREARIEAQRKEDLEREADRMRIERREAERREAEIREDSERRRREREAQAAYGRQDRVYESDHNRRERKLEEQRTGSSVNSDVRRKEKELEERERDIVQPEAWKTTAAAATVAGAAAAITSAAISSHRDQAPVKHIEPSKVAQDYADDDIFDPNLFKKSRSDPVRESEIARTTASRFLQDWEERYSQAPVSQADFFAPRELLDHSGAQSPRIDPNEGADIHVYQAHDYDLSAPKVPPYPPTYSFTATKDGRRSSSVSSLYPVPTLNLIQPTPPGSRANSIKGVSLPPSPVIEPKDEPKKEESMQDPTTRGGSRVSWGVNQTHNYEVQTPESYRESWISDRDSKVAGPEHSQDEIVVEVESPESGTKRTSYRPEKSEPSQPVASEIPASTQYVPEADTSVYNVVPSKKQNKKDKKKAKAAAAAAAAAATAAAAFSWDEKPDTNSHTTEDDPTSGSRSAKVQSKIPLTSSVYQAPFYESISDVSAVPPSQPRHGFVEGEITEESEPITKVHIPGSFDDEPEGETSAKDEWADVSTKKGKGKKSKSTDEDVSMQDVPKPTGEKSTPEPVEVKEMPPEPQRKLSKKEKRKAKQAKRASSDTWEDAETSQPDTPQIERDIRDIQPTTHSYSELPKTIEKTYDGGVDLGASKSGGDSSSVAKAVVAGGLAGLVAAAMKQDQDKTASELESAKKSFESADKYAPPVEYVSSTSNGTRALGDIGKAVSIPSTAFHDGDELAEAKTPKQKEKRHSGKFTPPVGSPLRTELQYDYVGPKVERSVPKDELFSDVPKAPSEARSYEPEDLTSHPVHDSGYYAPDDQERNDVADRDSREEFYSADSDDKMSTSKRRDSEKYNDHGSRSVTSESRYDDDVDRKARHRRRESERSESRDRGYEFDGERKKRHHRRRESERSDDWDSRSVVSEVRSEANGERRRKHKRRESERNGSPEDRVRSSAASEPGDIYERERKSKRRSKRDSDFDDTASVVSSPARYDEERSSKKDKEKRSSGIFGLFGGSKSKESLIETSSKSSKSRDSRREDEFEDVDRKHRKKKHRGSTYGSDDDDDDARSTVSSRDRREKRRSRTGSKDDTGMDIHHHAISKDRDSRGERMRDSRYTADEDQSFLGNRAVAATPLPVSEAASLDISRSPQPHEESGIPGDRPEFPLPTLDNFHPFALDQSKDVERPTTPIEDSRALLTRLTGLPSWQLEAFPDELPPLPHSRPSSPLVQSPEQTHSPISALRGTSSTSIPLRFRRPAPSPGLQRDLTLDLASASSPASSPLQPPRPRHVKSSSTEFKGVREYRPLYLVERNRKSSEIEEALPALPSSGGTSRTPSERGTEDEYQSALESPHMSASETFEDPFTDPFGVVSTQQQVEQADGDGNVPESQQTTPKASSFPPDVLKLSEDTADSTRGAIPTAPEESKGLGLSFEESSLQQTSSRPLSPLEKTDAQAPDIEAPQSRKLSPHKSSSALHDAAVGALTGSATAAILTHESTSTGYDSDFMGGEPDQADIDLAAQSIPPPEPQEPARPSILRMTSSSSKKGKKGPKGMSIEFTNEQSKELTAEDRQKIREKDTADAVEGWFEDPVEEPTPIEPKTPEPIKESVAPDPTLLKRDNKGKGKKKKGKTKKGSISATPDSPLPTQTEEQPDSLPTTSQSAPQFVLHEEDWKANRAESVITDDATLVGESTFSQYAGSPETSSKEFRRQKVLDSTAPNEEEDLRARNVTVEPGQPELGHKTSLQDLLGPALTRKISESKLKSIEPSEHTGPSVDLWAATTPKLEREALVEPGVLEAALSGKGEAEASVPTLEAAFEHQPEGVTSQIVPEEEFGAVRKGRKGKKGKKNRKGSSQVELFASLPEDILVTKDEGVAKASTEELQSEIEHEILKPALAEHKKDSTSLEAPIPTDSTESILPTDIHERSKTLEENQEFADGIQSAKELVSEAGPIGTVSTEVQEEPVQDVELITTTLLEPKPDIQKEVQIEEPAPSLSIAQSLWGALGWGKKKSTSPEPKSLIPEAIPKKTQEPAAKSSILAQPKEVVERLAIAGMPSEILPLDEPLSMPAEVKESPHLEQQYALPQLDFDAKQSDAIPEDSSKAIEASTQVTDNKTVDAPAEVVQAVQPEIRAEDEWATPKKKKGKKGKGKGPALDDVSSEPIPVELGEAKLHDFVEDCSALGEAADDQEPKTQTEVEETPPAKPETQPEGDYWGFDTKKKGKKDKKKGKRASIQPSEPAELELEPGTRAIGAADTKPELEAIQSILEQSKNDGTSQILPEGGQEIPPEPEPQPKDEWDLPSKRKGKNEKERGRRETMQPSTPLEPEPSMQGIVLTETEPTLDTTSTPLDKEPSEETVPIPPRLGQEPLTEAQLALQESQWPLTPKKKGKKGKGKKVTRDIGPSEPESSTQSDIVTPVQELEQTPEPVQTEPSIQEIFSVENEPSREIIELPKDQVAEDEWAALTSKKDKKKKGKGKKAVQEVELSTLIEAEPSSQQDIIAPDKEPEQLSQSIDPEPSIQHDVAAVETPLQQEITEVPKQVQDEWAMPVSKKDKKKKGREKKALQEAEPSEPTAPESIQDVLAVEEKSELAPLEQPEETAADDIWEAPLSKKEKIKKDKGKKATLESEAPEPLATPSEEREAPSLENQTVPEAQPSPEEHALSKAEEGTLPEDHVVSITEAFPEAEIPAETEPILSTTTPEPPVGVQPDTQAQPQDELDEWAPLSKKDKKGKKAKKTTQQVGTPEPIATPVEKSKELVSDDLRLPESQVEEISNVQKQQQDGVDDWALLSKKDRKEAKKRKRSALQSGPQMPESLATPSEEVKEANFVEPVLSETQVGQASEVQEQQQDNVEEWARISKKEKKKAKKAKKDTLPEGETPETIGTPSEELKEAVLEKPLDLGLKEESEQHVEPVPLMTSSEERTKPLFEDQAESGSQEFQQDEPVIITPTLDVTPLETQPATRDQELQPSGEDFGKDISQSSMVLPVEADRSLHVLTPDVQTEKALEETIVVEEIPADNVQLITTPIEAQDTTADGWDLSTSKKGRKGKKGKSKQSITGEPVPDALPSEPRPESVPESHLAEESVENRIDAPSTLLTAESKETPADEWDFSTTKKGKKGKKGKDKQSSIQDPLPDVVPSESQPEPTSDALLVHETPSTAAEVSTAVSLDDPEEAKADELDLSSSKKKRGKKRGAKEVTTETPPSDVVPEVSFEGTQEINPTESKALGDTQLVSALSTEPEEAIVDDRGFSTKKTKKGKKGKGKHSATETPSPEVIREFEAESALQQEQQVGRAENGEVQPASEPSAEPEEATVEDWGLLTPKKKGKVGKGKKFTSRSSAPETAETIIAPSHDNLDIPSEQPSIDVEKALEPAETGKSERMQEVVEPERAAVVEDVSRPTITRKLSKKEKKAKKKAASQSWDDAEPDLKSAGQELVAADKAPEIPVGEAQLVFERSQDEPPATLDIETTRKTESFPQADATSLEQPLEKPQELLEREAAILKETSNERDMFADGQDLIISVPEQGSGRGPGDELPKEVSPEDQWSFSASKKDKRGKKAKKAQKKPASLDWADDVDSPPAQTEVLREEITAQVPDVTQVVPEQAPTSTVQEVKEIGGLAADVPHPDEPREILEDSLSNISQHVQESFADQPNVPGITPALVDESLLSPQVENVDLPLVPTEDVREDIQETCEALKADDFWAPISRKASKKGKKGKKNQEEWSKSPNLGDNQDRFTRVESETQTTDAATKPSSEVVSDMTATDDAQKDEQDDWTSTSKKSKREKKKGKKSKSTSGAATSIAGNGPEVLEQLPQGEADRETLSTKASEDPVIKRVSGNLNVSKDGVALTQENLTSAQEPQLGDVDSEVPPPATSQDAGVQKTALSVEPSTEMPSQQLTLGVEQDQSQMEPPVDLPSIHATNIIESVQDALATPEQIEECEQEPPQEDTSPFSLSRSSSTKKKGKKGKKARKDVWQGMESEPQSSAEPIVEVPSATIEERGLEIVGSQPEPETLPTLARDMDTEQDGPAFPPGSPVLSSVPEPTLPANGSLNQVHPQGDGIAAQDGQTRFNLGSAVTSGPEPLPVDLPCDQDIFLHGHVEDQTSLEQVQPTEKPEQQGDLQAAELSPSLKVLQDDLANFSKRSEALDQALQSEDKIEGRSLDKPSVSQSSSSLADVVEKLSKKDKKKGKKGKGAAFDWSESTTPSAEPETIPDVQEPIKLEEPKLEEPKLEEPMPVDALTRKLSKKEKKKAKATTFSWDEPTEEPTSAPDVQESSKVEPTSLDASAKLSESQDISQAESSGFAIPTRKLSKKEKKKAAKAAAFDWVDSPAPESEPTPLPVTRDHVGETETSLPESQQAVEENTEPKSVADPQDTVKEESPALSRKQSKKDKKKAKAAALAWDEPTSEHHEPAPLLQGQDTWKEEPDPASIPNAQEDILEQTPVLSRKLSKKDKKKAKQTALAWDEPTVSSSEATLPTEGHDIGQEEHQPATVPESHEVVMDEPGTAPTTETQEIPQEEANSLAPARKLSKKEKKKAKVAALTWHEPAAVSSEPSRSAETQELVTEEQLDFTDAQEALKETEQIVKDAEEVMMDVDPVLADARQPLREQEPSSTDTQILATQEEPASTDVQESVRVDEQHVAEVPDAHMEEEPTVAPTLTRKLSKKEKKKDKAAALDWPEPTQISGQSAPVRETQASLPAEPTTDDFAPQLSKKDKKKARKGVTSAFHWTAVEEPESAEQPKVIEPSVPESEISKDNVTDVISVQATPEPEALPIDQQFLGTIDRGVSFNGAVAPLDSTPQGETATILDGRPAPQPEAKPEFEFTSKRSKKEKRKSKKSSTAFEGSGEPSESSPPKVDVVEPALEPSSSALDTQDNIVEKEIPPASIEPEAPMPTVEADEFAPSTKKSKKKERESQKASAESDEPVEVAELVAVKGNLEGMVQDVAISTPSADIYHHIEKEAPLLIPPVEPEMQSTPVEIAEPTFATKTPKKEKRKAKKHKFAAFFEPDTPAEEEIERQIPSQDRVRKELASAATDTTESVLQSIEPSGAEIERQIVTEAIDLGDGSKYEVRDEIGKYSVLDQRAQSPDKDIDFAATLAAGLKESGFDPDLVLKDASFHQSTSPPRVQDDSPEEDVAAARSEAGKSRYRKLGRASPTPTSPKSQPATEAQNISHTEVAVTLQGTPSFNPIDILNDPVFSQQKSLPGALEEADPEELWTSSKESKKGKGKKKRASASDTPIENEERGIDYASGAKHLETVTVDGKAAKDEQIFRSAASLEPTSHGLQSHNEPEEQAQRDQATVVTADSSQATPLEEEPEAFWSTTSKKKSKKASKKEKRASLAQNKSESPAVEVPVIEAPTAVPFAVETPAVDASISKAAREIEDEKPSQDSTFESRARTLPSQEEVAPESLADKSPFDVASAANANLHNDLVQLTSQEAESSLPRGDLGKPLEEHIPRITVEPEAVNEPTAADNIWKDQPKNKSKKGKGKLKRSSTVEQSFEPETSSAPIPSVQDDSEIPKNVVEEKMVQPEQSFEQDGWGTSKKKGKNSKKDRAGTTALLAAGATILDSTALDKYDTVQDERGERSRDIEEPSVLESPIVEESKSSRQAESGEYPFPKITESEGSRPTGTEEAKVASEDNVEDVNSIDEWALPLKKKGKKGKKNSKGKVESQVESESWDLKDLSMAPSAEQGKALETVTGLGIPEAQSKEEIGGEDKVTEVSHVAIHKPLADIHDPSLKEQLSEPSESKDAEESSRSISEKASQQSQSPQRKLSGVFADVERVKRRVPPVSMPEAQPEEKRVHLSEQVSNIREGPLESSTFKHESAAYPPDPITQIHTVPDVEDSRPIANVSGRDADTLPTSASSRSPAIQPTWSFGGVRDSAVHMADTVLLSTAPQFSTNNRDSGYHDAGYSPSMLQGPNEPPEGSHPSRAKETRNKPTADRNIHNDHSRALQDLTDQAYEENYAAQPRSRSPSLPEPGSFSSIPSPSAVDSATKERTSYLFNSSPSTRGHIESPSISSKSRQQEAAPTSAPVQHSKDVSKDVKDSPARYQKEVKEHPSPHKTKESRSRAHSSPTRQEKRNEPYQSIFGDPSEREVEKPATYSTPVRHIRSPSAQLDTIKEYSPDDSPLHKKGRAITDVGAPERGVKSARRTENPKLLHERLKSPPPQTPTPVGRKHSNPKMDTSTRDVQSKDSPWHQVHESVDRTMNLSPAQRPGHAQRSPPFTTEPTKQRMGEQRSPSVLSDRSTGGITRYKTPDHLRPLSAASNRSATPPLRRVDRSTSGDLRAAARLGEAKTRDAKKAQLDIALTVGATAAIAGIASSSTYDPVRDKGKGRAVDMPDVYEAWGEAQGSPMSPTRPPSVRKRQSMQIMDLQTQLEQLAAQNRSLEEAKAKAEESMQAAHYQRQVDSQVITEAVEARDREIHQKDIDIAQLRDTLRTLQAEVTRLTELNNTLTEANRNITDDTNERYAQLQAEGSQVHQQWQESSKALEELRAQHTQLTTGMEDVVRAEIALAMDDRNAEIKRLNAELVTATEQIKTLQRLTSKQGDSFLVVRDEDYFDSACQQLCQHVQQWVLRFSKFSDTRACRLSSEVASDHKIDHATREKIETRLDNAILDGSDVDMLLADRVKRRDVFMSVVMTMIWEYVFTRYLFGMDREQRQKLKSLEKTLSEVGPTRAVAQWRAITLTLLSKRDAFVQQRAQDTEAVVHEIYSTLSTLLPPPSHLQKQIQESLRNVMRLAVELSIEMRTQRAEYIMLPPLQPEYDTNGDLVAKVTFNASLMNERSGETTSNDELEARGAVIKIVLFPLVVKKGDDFGEGEDEIVVCPAQVLVARATNKKVVRVMSGAMDIDSRGGRSVTSLVPESSIMDISGSNVI</sequence>
<feature type="region of interest" description="Disordered" evidence="2">
    <location>
        <begin position="6005"/>
        <end position="6085"/>
    </location>
</feature>
<feature type="compositionally biased region" description="Basic and acidic residues" evidence="2">
    <location>
        <begin position="1630"/>
        <end position="1648"/>
    </location>
</feature>
<feature type="compositionally biased region" description="Polar residues" evidence="2">
    <location>
        <begin position="2179"/>
        <end position="2190"/>
    </location>
</feature>
<feature type="region of interest" description="Disordered" evidence="2">
    <location>
        <begin position="2836"/>
        <end position="3200"/>
    </location>
</feature>
<feature type="compositionally biased region" description="Polar residues" evidence="2">
    <location>
        <begin position="6014"/>
        <end position="6023"/>
    </location>
</feature>
<feature type="compositionally biased region" description="Basic and acidic residues" evidence="2">
    <location>
        <begin position="3185"/>
        <end position="3198"/>
    </location>
</feature>
<feature type="region of interest" description="Disordered" evidence="2">
    <location>
        <begin position="4757"/>
        <end position="4825"/>
    </location>
</feature>
<feature type="compositionally biased region" description="Polar residues" evidence="2">
    <location>
        <begin position="6630"/>
        <end position="6640"/>
    </location>
</feature>
<feature type="compositionally biased region" description="Polar residues" evidence="2">
    <location>
        <begin position="1132"/>
        <end position="1146"/>
    </location>
</feature>
<feature type="compositionally biased region" description="Basic residues" evidence="2">
    <location>
        <begin position="4291"/>
        <end position="4303"/>
    </location>
</feature>
<feature type="region of interest" description="Disordered" evidence="2">
    <location>
        <begin position="6166"/>
        <end position="6377"/>
    </location>
</feature>
<feature type="compositionally biased region" description="Basic and acidic residues" evidence="2">
    <location>
        <begin position="3399"/>
        <end position="3417"/>
    </location>
</feature>
<feature type="region of interest" description="Disordered" evidence="2">
    <location>
        <begin position="3278"/>
        <end position="3686"/>
    </location>
</feature>
<feature type="compositionally biased region" description="Acidic residues" evidence="2">
    <location>
        <begin position="408"/>
        <end position="422"/>
    </location>
</feature>
<feature type="compositionally biased region" description="Polar residues" evidence="2">
    <location>
        <begin position="1072"/>
        <end position="1085"/>
    </location>
</feature>
<feature type="region of interest" description="Disordered" evidence="2">
    <location>
        <begin position="6112"/>
        <end position="6152"/>
    </location>
</feature>
<feature type="compositionally biased region" description="Basic residues" evidence="2">
    <location>
        <begin position="220"/>
        <end position="229"/>
    </location>
</feature>
<feature type="compositionally biased region" description="Basic and acidic residues" evidence="2">
    <location>
        <begin position="6307"/>
        <end position="6326"/>
    </location>
</feature>
<feature type="compositionally biased region" description="Low complexity" evidence="2">
    <location>
        <begin position="6291"/>
        <end position="6301"/>
    </location>
</feature>
<feature type="region of interest" description="Disordered" evidence="2">
    <location>
        <begin position="62"/>
        <end position="91"/>
    </location>
</feature>
<feature type="compositionally biased region" description="Basic residues" evidence="2">
    <location>
        <begin position="2368"/>
        <end position="2378"/>
    </location>
</feature>
<feature type="compositionally biased region" description="Basic and acidic residues" evidence="2">
    <location>
        <begin position="3351"/>
        <end position="3367"/>
    </location>
</feature>
<feature type="compositionally biased region" description="Low complexity" evidence="2">
    <location>
        <begin position="2277"/>
        <end position="2289"/>
    </location>
</feature>
<feature type="compositionally biased region" description="Basic residues" evidence="2">
    <location>
        <begin position="251"/>
        <end position="263"/>
    </location>
</feature>
<feature type="compositionally biased region" description="Polar residues" evidence="2">
    <location>
        <begin position="2381"/>
        <end position="2408"/>
    </location>
</feature>
<feature type="region of interest" description="Disordered" evidence="2">
    <location>
        <begin position="5937"/>
        <end position="5988"/>
    </location>
</feature>
<feature type="compositionally biased region" description="Basic residues" evidence="2">
    <location>
        <begin position="6060"/>
        <end position="6072"/>
    </location>
</feature>
<feature type="compositionally biased region" description="Basic residues" evidence="2">
    <location>
        <begin position="5044"/>
        <end position="5054"/>
    </location>
</feature>
<feature type="compositionally biased region" description="Polar residues" evidence="2">
    <location>
        <begin position="585"/>
        <end position="624"/>
    </location>
</feature>
<feature type="compositionally biased region" description="Basic residues" evidence="2">
    <location>
        <begin position="136"/>
        <end position="148"/>
    </location>
</feature>
<feature type="compositionally biased region" description="Polar residues" evidence="2">
    <location>
        <begin position="6229"/>
        <end position="6244"/>
    </location>
</feature>
<feature type="region of interest" description="Disordered" evidence="2">
    <location>
        <begin position="5713"/>
        <end position="5734"/>
    </location>
</feature>
<feature type="region of interest" description="Disordered" evidence="2">
    <location>
        <begin position="2579"/>
        <end position="2599"/>
    </location>
</feature>
<feature type="compositionally biased region" description="Polar residues" evidence="2">
    <location>
        <begin position="6595"/>
        <end position="6610"/>
    </location>
</feature>
<feature type="compositionally biased region" description="Low complexity" evidence="2">
    <location>
        <begin position="1397"/>
        <end position="1407"/>
    </location>
</feature>
<feature type="compositionally biased region" description="Basic and acidic residues" evidence="2">
    <location>
        <begin position="1688"/>
        <end position="1701"/>
    </location>
</feature>
<feature type="compositionally biased region" description="Basic residues" evidence="2">
    <location>
        <begin position="2962"/>
        <end position="2973"/>
    </location>
</feature>
<feature type="compositionally biased region" description="Polar residues" evidence="2">
    <location>
        <begin position="6166"/>
        <end position="6175"/>
    </location>
</feature>
<feature type="compositionally biased region" description="Polar residues" evidence="2">
    <location>
        <begin position="4479"/>
        <end position="4493"/>
    </location>
</feature>
<feature type="compositionally biased region" description="Basic residues" evidence="2">
    <location>
        <begin position="3991"/>
        <end position="4005"/>
    </location>
</feature>
<feature type="compositionally biased region" description="Basic residues" evidence="2">
    <location>
        <begin position="4516"/>
        <end position="4529"/>
    </location>
</feature>
<feature type="compositionally biased region" description="Low complexity" evidence="2">
    <location>
        <begin position="2018"/>
        <end position="2028"/>
    </location>
</feature>
<feature type="compositionally biased region" description="Basic residues" evidence="2">
    <location>
        <begin position="3784"/>
        <end position="3794"/>
    </location>
</feature>
<feature type="compositionally biased region" description="Basic and acidic residues" evidence="2">
    <location>
        <begin position="3034"/>
        <end position="3059"/>
    </location>
</feature>
<feature type="compositionally biased region" description="Polar residues" evidence="2">
    <location>
        <begin position="6032"/>
        <end position="6046"/>
    </location>
</feature>
<name>A0A6A6EZ12_9PEZI</name>
<feature type="compositionally biased region" description="Basic and acidic residues" evidence="2">
    <location>
        <begin position="1047"/>
        <end position="1057"/>
    </location>
</feature>
<feature type="compositionally biased region" description="Basic and acidic residues" evidence="2">
    <location>
        <begin position="1546"/>
        <end position="1559"/>
    </location>
</feature>
<feature type="region of interest" description="Disordered" evidence="2">
    <location>
        <begin position="2058"/>
        <end position="2224"/>
    </location>
</feature>
<feature type="region of interest" description="Disordered" evidence="2">
    <location>
        <begin position="3230"/>
        <end position="3262"/>
    </location>
</feature>
<keyword evidence="1" id="KW-0175">Coiled coil</keyword>
<feature type="compositionally biased region" description="Polar residues" evidence="2">
    <location>
        <begin position="4624"/>
        <end position="4645"/>
    </location>
</feature>
<accession>A0A6A6EZ12</accession>
<feature type="compositionally biased region" description="Basic and acidic residues" evidence="2">
    <location>
        <begin position="6667"/>
        <end position="6688"/>
    </location>
</feature>
<feature type="compositionally biased region" description="Basic residues" evidence="2">
    <location>
        <begin position="298"/>
        <end position="312"/>
    </location>
</feature>
<feature type="compositionally biased region" description="Basic and acidic residues" evidence="2">
    <location>
        <begin position="158"/>
        <end position="169"/>
    </location>
</feature>
<feature type="compositionally biased region" description="Basic and acidic residues" evidence="2">
    <location>
        <begin position="4952"/>
        <end position="4968"/>
    </location>
</feature>
<feature type="compositionally biased region" description="Basic residues" evidence="2">
    <location>
        <begin position="2882"/>
        <end position="2892"/>
    </location>
</feature>
<feature type="compositionally biased region" description="Basic and acidic residues" evidence="2">
    <location>
        <begin position="2448"/>
        <end position="2457"/>
    </location>
</feature>
<feature type="compositionally biased region" description="Polar residues" evidence="2">
    <location>
        <begin position="4801"/>
        <end position="4813"/>
    </location>
</feature>
<feature type="compositionally biased region" description="Polar residues" evidence="2">
    <location>
        <begin position="2438"/>
        <end position="2447"/>
    </location>
</feature>
<feature type="region of interest" description="Disordered" evidence="2">
    <location>
        <begin position="2751"/>
        <end position="2779"/>
    </location>
</feature>
<feature type="compositionally biased region" description="Acidic residues" evidence="2">
    <location>
        <begin position="3337"/>
        <end position="3347"/>
    </location>
</feature>
<feature type="compositionally biased region" description="Basic and acidic residues" evidence="2">
    <location>
        <begin position="1086"/>
        <end position="1098"/>
    </location>
</feature>
<feature type="compositionally biased region" description="Low complexity" evidence="2">
    <location>
        <begin position="1173"/>
        <end position="1187"/>
    </location>
</feature>
<feature type="compositionally biased region" description="Basic and acidic residues" evidence="2">
    <location>
        <begin position="4553"/>
        <end position="4569"/>
    </location>
</feature>
<feature type="region of interest" description="Disordered" evidence="2">
    <location>
        <begin position="119"/>
        <end position="326"/>
    </location>
</feature>
<feature type="region of interest" description="Disordered" evidence="2">
    <location>
        <begin position="5335"/>
        <end position="5491"/>
    </location>
</feature>
<feature type="compositionally biased region" description="Basic and acidic residues" evidence="2">
    <location>
        <begin position="6182"/>
        <end position="6192"/>
    </location>
</feature>
<keyword evidence="4" id="KW-1185">Reference proteome</keyword>
<feature type="compositionally biased region" description="Basic residues" evidence="2">
    <location>
        <begin position="4978"/>
        <end position="4988"/>
    </location>
</feature>
<feature type="region of interest" description="Disordered" evidence="2">
    <location>
        <begin position="1956"/>
        <end position="2044"/>
    </location>
</feature>
<feature type="coiled-coil region" evidence="1">
    <location>
        <begin position="7253"/>
        <end position="7280"/>
    </location>
</feature>
<dbReference type="Proteomes" id="UP000800200">
    <property type="component" value="Unassembled WGS sequence"/>
</dbReference>
<feature type="region of interest" description="Disordered" evidence="2">
    <location>
        <begin position="5525"/>
        <end position="5661"/>
    </location>
</feature>
<feature type="compositionally biased region" description="Polar residues" evidence="2">
    <location>
        <begin position="2133"/>
        <end position="2142"/>
    </location>
</feature>
<feature type="compositionally biased region" description="Basic and acidic residues" evidence="2">
    <location>
        <begin position="3811"/>
        <end position="3830"/>
    </location>
</feature>
<feature type="compositionally biased region" description="Basic residues" evidence="2">
    <location>
        <begin position="386"/>
        <end position="401"/>
    </location>
</feature>
<feature type="region of interest" description="Disordered" evidence="2">
    <location>
        <begin position="6630"/>
        <end position="7018"/>
    </location>
</feature>
<feature type="region of interest" description="Disordered" evidence="2">
    <location>
        <begin position="3699"/>
        <end position="3718"/>
    </location>
</feature>
<feature type="compositionally biased region" description="Basic and acidic residues" evidence="2">
    <location>
        <begin position="4469"/>
        <end position="4478"/>
    </location>
</feature>
<feature type="compositionally biased region" description="Polar residues" evidence="2">
    <location>
        <begin position="3512"/>
        <end position="3523"/>
    </location>
</feature>
<evidence type="ECO:0000256" key="1">
    <source>
        <dbReference type="SAM" id="Coils"/>
    </source>
</evidence>
<feature type="compositionally biased region" description="Basic residues" evidence="2">
    <location>
        <begin position="3469"/>
        <end position="3478"/>
    </location>
</feature>
<feature type="region of interest" description="Disordered" evidence="2">
    <location>
        <begin position="6389"/>
        <end position="6429"/>
    </location>
</feature>
<evidence type="ECO:0008006" key="5">
    <source>
        <dbReference type="Google" id="ProtNLM"/>
    </source>
</evidence>
<feature type="compositionally biased region" description="Basic and acidic residues" evidence="2">
    <location>
        <begin position="6855"/>
        <end position="6866"/>
    </location>
</feature>
<feature type="compositionally biased region" description="Polar residues" evidence="2">
    <location>
        <begin position="6752"/>
        <end position="6770"/>
    </location>
</feature>
<feature type="compositionally biased region" description="Basic and acidic residues" evidence="2">
    <location>
        <begin position="3494"/>
        <end position="3506"/>
    </location>
</feature>
<feature type="region of interest" description="Disordered" evidence="2">
    <location>
        <begin position="441"/>
        <end position="483"/>
    </location>
</feature>
<feature type="compositionally biased region" description="Basic residues" evidence="2">
    <location>
        <begin position="4445"/>
        <end position="4454"/>
    </location>
</feature>
<feature type="region of interest" description="Disordered" evidence="2">
    <location>
        <begin position="521"/>
        <end position="624"/>
    </location>
</feature>
<feature type="compositionally biased region" description="Basic and acidic residues" evidence="2">
    <location>
        <begin position="1740"/>
        <end position="1755"/>
    </location>
</feature>
<feature type="region of interest" description="Disordered" evidence="2">
    <location>
        <begin position="6460"/>
        <end position="6612"/>
    </location>
</feature>
<feature type="compositionally biased region" description="Polar residues" evidence="2">
    <location>
        <begin position="5891"/>
        <end position="5909"/>
    </location>
</feature>
<evidence type="ECO:0000313" key="4">
    <source>
        <dbReference type="Proteomes" id="UP000800200"/>
    </source>
</evidence>
<feature type="compositionally biased region" description="Basic and acidic residues" evidence="2">
    <location>
        <begin position="1898"/>
        <end position="1911"/>
    </location>
</feature>
<feature type="compositionally biased region" description="Basic residues" evidence="2">
    <location>
        <begin position="4144"/>
        <end position="4156"/>
    </location>
</feature>
<feature type="compositionally biased region" description="Low complexity" evidence="2">
    <location>
        <begin position="3420"/>
        <end position="3436"/>
    </location>
</feature>
<feature type="compositionally biased region" description="Basic and acidic residues" evidence="2">
    <location>
        <begin position="1312"/>
        <end position="1332"/>
    </location>
</feature>